<dbReference type="SUPFAM" id="SSF57829">
    <property type="entry name" value="Zn-binding ribosomal proteins"/>
    <property type="match status" value="1"/>
</dbReference>
<dbReference type="GO" id="GO:0006412">
    <property type="term" value="P:translation"/>
    <property type="evidence" value="ECO:0007669"/>
    <property type="project" value="InterPro"/>
</dbReference>
<dbReference type="EMBL" id="NSIT01000033">
    <property type="protein sequence ID" value="PJE80074.1"/>
    <property type="molecule type" value="Genomic_DNA"/>
</dbReference>
<protein>
    <submittedName>
        <fullName evidence="4">50S ribosomal protein L33</fullName>
    </submittedName>
</protein>
<evidence type="ECO:0000256" key="3">
    <source>
        <dbReference type="ARBA" id="ARBA00023274"/>
    </source>
</evidence>
<comment type="similarity">
    <text evidence="1">Belongs to the bacterial ribosomal protein bL33 family.</text>
</comment>
<dbReference type="FunFam" id="2.20.28.120:FF:000001">
    <property type="entry name" value="50S ribosomal protein L33"/>
    <property type="match status" value="1"/>
</dbReference>
<gene>
    <name evidence="4" type="primary">rpmG</name>
    <name evidence="4" type="ORF">CI610_00931</name>
</gene>
<keyword evidence="2 4" id="KW-0689">Ribosomal protein</keyword>
<dbReference type="PROSITE" id="PS00582">
    <property type="entry name" value="RIBOSOMAL_L33"/>
    <property type="match status" value="1"/>
</dbReference>
<keyword evidence="3" id="KW-0687">Ribonucleoprotein</keyword>
<dbReference type="Pfam" id="PF00471">
    <property type="entry name" value="Ribosomal_L33"/>
    <property type="match status" value="1"/>
</dbReference>
<dbReference type="Gene3D" id="2.20.28.120">
    <property type="entry name" value="Ribosomal protein L33"/>
    <property type="match status" value="1"/>
</dbReference>
<dbReference type="AlphaFoldDB" id="A0A2H9TA53"/>
<dbReference type="InterPro" id="IPR018264">
    <property type="entry name" value="Ribosomal_bL33_CS"/>
</dbReference>
<name>A0A2H9TA53_9ZZZZ</name>
<dbReference type="GO" id="GO:0003735">
    <property type="term" value="F:structural constituent of ribosome"/>
    <property type="evidence" value="ECO:0007669"/>
    <property type="project" value="InterPro"/>
</dbReference>
<accession>A0A2H9TA53</accession>
<organism evidence="4">
    <name type="scientific">invertebrate metagenome</name>
    <dbReference type="NCBI Taxonomy" id="1711999"/>
    <lineage>
        <taxon>unclassified sequences</taxon>
        <taxon>metagenomes</taxon>
        <taxon>organismal metagenomes</taxon>
    </lineage>
</organism>
<reference evidence="4" key="1">
    <citation type="journal article" date="2017" name="Appl. Environ. Microbiol.">
        <title>Molecular characterization of an Endozoicomonas-like organism causing infection in king scallop Pecten maximus L.</title>
        <authorList>
            <person name="Cano I."/>
            <person name="van Aerle R."/>
            <person name="Ross S."/>
            <person name="Verner-Jeffreys D.W."/>
            <person name="Paley R.K."/>
            <person name="Rimmer G."/>
            <person name="Ryder D."/>
            <person name="Hooper P."/>
            <person name="Stone D."/>
            <person name="Feist S.W."/>
        </authorList>
    </citation>
    <scope>NUCLEOTIDE SEQUENCE</scope>
</reference>
<dbReference type="PANTHER" id="PTHR15238">
    <property type="entry name" value="54S RIBOSOMAL PROTEIN L39, MITOCHONDRIAL"/>
    <property type="match status" value="1"/>
</dbReference>
<dbReference type="NCBIfam" id="NF001860">
    <property type="entry name" value="PRK00595.1"/>
    <property type="match status" value="1"/>
</dbReference>
<dbReference type="PANTHER" id="PTHR15238:SF1">
    <property type="entry name" value="LARGE RIBOSOMAL SUBUNIT PROTEIN BL33M"/>
    <property type="match status" value="1"/>
</dbReference>
<evidence type="ECO:0000313" key="4">
    <source>
        <dbReference type="EMBL" id="PJE80074.1"/>
    </source>
</evidence>
<proteinExistence type="inferred from homology"/>
<dbReference type="NCBIfam" id="TIGR01023">
    <property type="entry name" value="rpmG_bact"/>
    <property type="match status" value="1"/>
</dbReference>
<dbReference type="HAMAP" id="MF_00294">
    <property type="entry name" value="Ribosomal_bL33"/>
    <property type="match status" value="1"/>
</dbReference>
<evidence type="ECO:0000256" key="2">
    <source>
        <dbReference type="ARBA" id="ARBA00022980"/>
    </source>
</evidence>
<dbReference type="GO" id="GO:0022625">
    <property type="term" value="C:cytosolic large ribosomal subunit"/>
    <property type="evidence" value="ECO:0007669"/>
    <property type="project" value="TreeGrafter"/>
</dbReference>
<sequence>MAKGACEKIRLVSTAKTGHFYTTTKNKRNTPDKFVFKKYDPVVRKHVEYKEAKIK</sequence>
<comment type="caution">
    <text evidence="4">The sequence shown here is derived from an EMBL/GenBank/DDBJ whole genome shotgun (WGS) entry which is preliminary data.</text>
</comment>
<evidence type="ECO:0000256" key="1">
    <source>
        <dbReference type="ARBA" id="ARBA00007596"/>
    </source>
</evidence>
<dbReference type="InterPro" id="IPR038584">
    <property type="entry name" value="Ribosomal_bL33_sf"/>
</dbReference>
<dbReference type="InterPro" id="IPR001705">
    <property type="entry name" value="Ribosomal_bL33"/>
</dbReference>
<dbReference type="InterPro" id="IPR011332">
    <property type="entry name" value="Ribosomal_zn-bd"/>
</dbReference>